<keyword evidence="4" id="KW-1185">Reference proteome</keyword>
<feature type="compositionally biased region" description="Pro residues" evidence="1">
    <location>
        <begin position="645"/>
        <end position="655"/>
    </location>
</feature>
<feature type="region of interest" description="Disordered" evidence="1">
    <location>
        <begin position="74"/>
        <end position="192"/>
    </location>
</feature>
<feature type="region of interest" description="Disordered" evidence="1">
    <location>
        <begin position="225"/>
        <end position="266"/>
    </location>
</feature>
<gene>
    <name evidence="3" type="ORF">HO133_005287</name>
</gene>
<feature type="compositionally biased region" description="Polar residues" evidence="1">
    <location>
        <begin position="664"/>
        <end position="690"/>
    </location>
</feature>
<dbReference type="RefSeq" id="XP_037148180.1">
    <property type="nucleotide sequence ID" value="XM_037296198.1"/>
</dbReference>
<feature type="compositionally biased region" description="Polar residues" evidence="1">
    <location>
        <begin position="237"/>
        <end position="249"/>
    </location>
</feature>
<feature type="transmembrane region" description="Helical" evidence="2">
    <location>
        <begin position="6"/>
        <end position="30"/>
    </location>
</feature>
<feature type="region of interest" description="Disordered" evidence="1">
    <location>
        <begin position="522"/>
        <end position="571"/>
    </location>
</feature>
<sequence>MAISLYLLVGIIVGAVGLTSLTVILIVLGLRHKHRRLLSQINSPSERRLSGFPTSPNAIMSITDEDVARMPGTRASVHRSQHTPHNRNILYTPMASRESLPPRAYIPKARSNDRDDHEPAAPQQSWPLPRRMTRADGTPLVKVPSSTLTPFTERSKKVLPSPPPKDARNTDGTPRKDEMSSIGNLNLNGKDSDATKTLFATDLTPKPLFHGQQRSSSYGMIAEIADGSKTEPRASRRTSQFPRSKSMYSQEPGLAPPQPLPPLPFEITSKRLPRVKSPEQSTRRASGGSLFSEQTSILDDNWPKVLAQAGTDFTSITLASPPSPASTRKGLGQYEINHVVWDSSHEEGRASPIGAAKQMAFRPQLNTQRSFRASIQESLPRSKSSGLSLSMSLHGPSRAESRASLAKEPSSTHSKSRVAIPRSAESRRPGRGISPSSPLCRATDFTIHDDTKSKRASTSILHAVSGNEGSPISDPWEKRPCSIATSNPVEWDIESLPAAKAAAPKDRTSGNQRQKCIRISNTPLVVPSPPKPPALEEQEELLQGNSTTQNSVRGTRPKQTTFRPPSRQDFDFAPLTTLGLHRENSRVMDNNSPFSPTQFMMNLYREDDNSPDIEVDTPTRKPSARKHSSTHPNRRKTIFDNPNPTAWPLPTPPTETHPDPEKPNNTTSRLSIQSTDQDSNPDSRPPSSLLNFPWPQPPKTAAAANWRGPKTPIRRIGGPRPPPFRYVSPDRRRSPIRSGVGKRSASPVKDLRRSVAALRRMNSEVVGGGGRKSREHKRYLSIGESGSGSGAVFEEDSVGRPGSRILFSQAEKAGGDDDGLGGDGKENVRGPRDMRIFGGMTKLGPPSNDTDRFGKSPTGSAYDRDGFLKELDAWLR</sequence>
<reference evidence="3 4" key="1">
    <citation type="journal article" date="2020" name="Genomics">
        <title>Complete, high-quality genomes from long-read metagenomic sequencing of two wolf lichen thalli reveals enigmatic genome architecture.</title>
        <authorList>
            <person name="McKenzie S.K."/>
            <person name="Walston R.F."/>
            <person name="Allen J.L."/>
        </authorList>
    </citation>
    <scope>NUCLEOTIDE SEQUENCE [LARGE SCALE GENOMIC DNA]</scope>
    <source>
        <strain evidence="3">WasteWater1</strain>
    </source>
</reference>
<keyword evidence="2" id="KW-0472">Membrane</keyword>
<feature type="compositionally biased region" description="Basic residues" evidence="1">
    <location>
        <begin position="622"/>
        <end position="636"/>
    </location>
</feature>
<keyword evidence="2" id="KW-0812">Transmembrane</keyword>
<feature type="compositionally biased region" description="Basic and acidic residues" evidence="1">
    <location>
        <begin position="165"/>
        <end position="179"/>
    </location>
</feature>
<dbReference type="GeneID" id="59333693"/>
<comment type="caution">
    <text evidence="3">The sequence shown here is derived from an EMBL/GenBank/DDBJ whole genome shotgun (WGS) entry which is preliminary data.</text>
</comment>
<feature type="region of interest" description="Disordered" evidence="1">
    <location>
        <begin position="375"/>
        <end position="442"/>
    </location>
</feature>
<evidence type="ECO:0000313" key="4">
    <source>
        <dbReference type="Proteomes" id="UP000593566"/>
    </source>
</evidence>
<feature type="compositionally biased region" description="Low complexity" evidence="1">
    <location>
        <begin position="378"/>
        <end position="396"/>
    </location>
</feature>
<dbReference type="AlphaFoldDB" id="A0A8H6C867"/>
<accession>A0A8H6C867</accession>
<feature type="compositionally biased region" description="Basic and acidic residues" evidence="1">
    <location>
        <begin position="110"/>
        <end position="119"/>
    </location>
</feature>
<feature type="compositionally biased region" description="Basic and acidic residues" evidence="1">
    <location>
        <begin position="823"/>
        <end position="835"/>
    </location>
</feature>
<keyword evidence="2" id="KW-1133">Transmembrane helix</keyword>
<evidence type="ECO:0000256" key="1">
    <source>
        <dbReference type="SAM" id="MobiDB-lite"/>
    </source>
</evidence>
<evidence type="ECO:0000313" key="3">
    <source>
        <dbReference type="EMBL" id="KAF6218745.1"/>
    </source>
</evidence>
<feature type="compositionally biased region" description="Polar residues" evidence="1">
    <location>
        <begin position="544"/>
        <end position="563"/>
    </location>
</feature>
<protein>
    <submittedName>
        <fullName evidence="3">Uncharacterized protein</fullName>
    </submittedName>
</protein>
<feature type="region of interest" description="Disordered" evidence="1">
    <location>
        <begin position="607"/>
        <end position="749"/>
    </location>
</feature>
<name>A0A8H6C867_9LECA</name>
<feature type="compositionally biased region" description="Basic residues" evidence="1">
    <location>
        <begin position="76"/>
        <end position="85"/>
    </location>
</feature>
<feature type="compositionally biased region" description="Pro residues" evidence="1">
    <location>
        <begin position="254"/>
        <end position="264"/>
    </location>
</feature>
<organism evidence="3 4">
    <name type="scientific">Letharia lupina</name>
    <dbReference type="NCBI Taxonomy" id="560253"/>
    <lineage>
        <taxon>Eukaryota</taxon>
        <taxon>Fungi</taxon>
        <taxon>Dikarya</taxon>
        <taxon>Ascomycota</taxon>
        <taxon>Pezizomycotina</taxon>
        <taxon>Lecanoromycetes</taxon>
        <taxon>OSLEUM clade</taxon>
        <taxon>Lecanoromycetidae</taxon>
        <taxon>Lecanorales</taxon>
        <taxon>Lecanorineae</taxon>
        <taxon>Parmeliaceae</taxon>
        <taxon>Letharia</taxon>
    </lineage>
</organism>
<feature type="region of interest" description="Disordered" evidence="1">
    <location>
        <begin position="810"/>
        <end position="862"/>
    </location>
</feature>
<proteinExistence type="predicted"/>
<evidence type="ECO:0000256" key="2">
    <source>
        <dbReference type="SAM" id="Phobius"/>
    </source>
</evidence>
<feature type="compositionally biased region" description="Low complexity" evidence="1">
    <location>
        <begin position="707"/>
        <end position="718"/>
    </location>
</feature>
<dbReference type="EMBL" id="JACCJB010000021">
    <property type="protein sequence ID" value="KAF6218745.1"/>
    <property type="molecule type" value="Genomic_DNA"/>
</dbReference>
<dbReference type="Proteomes" id="UP000593566">
    <property type="component" value="Unassembled WGS sequence"/>
</dbReference>